<feature type="transmembrane region" description="Helical" evidence="9">
    <location>
        <begin position="615"/>
        <end position="637"/>
    </location>
</feature>
<feature type="compositionally biased region" description="Acidic residues" evidence="8">
    <location>
        <begin position="804"/>
        <end position="823"/>
    </location>
</feature>
<dbReference type="InterPro" id="IPR045122">
    <property type="entry name" value="Csc1-like"/>
</dbReference>
<comment type="subcellular location">
    <subcellularLocation>
        <location evidence="1">Membrane</location>
        <topology evidence="1">Multi-pass membrane protein</topology>
    </subcellularLocation>
</comment>
<evidence type="ECO:0000256" key="8">
    <source>
        <dbReference type="SAM" id="MobiDB-lite"/>
    </source>
</evidence>
<organism evidence="13 14">
    <name type="scientific">Apophysomyces ossiformis</name>
    <dbReference type="NCBI Taxonomy" id="679940"/>
    <lineage>
        <taxon>Eukaryota</taxon>
        <taxon>Fungi</taxon>
        <taxon>Fungi incertae sedis</taxon>
        <taxon>Mucoromycota</taxon>
        <taxon>Mucoromycotina</taxon>
        <taxon>Mucoromycetes</taxon>
        <taxon>Mucorales</taxon>
        <taxon>Mucorineae</taxon>
        <taxon>Mucoraceae</taxon>
        <taxon>Apophysomyces</taxon>
    </lineage>
</organism>
<feature type="compositionally biased region" description="Polar residues" evidence="8">
    <location>
        <begin position="1200"/>
        <end position="1213"/>
    </location>
</feature>
<evidence type="ECO:0000256" key="3">
    <source>
        <dbReference type="ARBA" id="ARBA00022448"/>
    </source>
</evidence>
<keyword evidence="7" id="KW-0175">Coiled coil</keyword>
<feature type="transmembrane region" description="Helical" evidence="9">
    <location>
        <begin position="86"/>
        <end position="107"/>
    </location>
</feature>
<feature type="transmembrane region" description="Helical" evidence="9">
    <location>
        <begin position="643"/>
        <end position="662"/>
    </location>
</feature>
<feature type="transmembrane region" description="Helical" evidence="9">
    <location>
        <begin position="448"/>
        <end position="470"/>
    </location>
</feature>
<feature type="transmembrane region" description="Helical" evidence="9">
    <location>
        <begin position="360"/>
        <end position="388"/>
    </location>
</feature>
<dbReference type="OrthoDB" id="2150324at2759"/>
<evidence type="ECO:0000256" key="1">
    <source>
        <dbReference type="ARBA" id="ARBA00004141"/>
    </source>
</evidence>
<feature type="compositionally biased region" description="Basic and acidic residues" evidence="8">
    <location>
        <begin position="976"/>
        <end position="989"/>
    </location>
</feature>
<keyword evidence="14" id="KW-1185">Reference proteome</keyword>
<keyword evidence="6 9" id="KW-0472">Membrane</keyword>
<dbReference type="Proteomes" id="UP000605846">
    <property type="component" value="Unassembled WGS sequence"/>
</dbReference>
<feature type="compositionally biased region" description="Basic residues" evidence="8">
    <location>
        <begin position="732"/>
        <end position="745"/>
    </location>
</feature>
<dbReference type="InterPro" id="IPR003864">
    <property type="entry name" value="CSC1/OSCA1-like_7TM"/>
</dbReference>
<feature type="region of interest" description="Disordered" evidence="8">
    <location>
        <begin position="893"/>
        <end position="920"/>
    </location>
</feature>
<accession>A0A8H7BQ28</accession>
<evidence type="ECO:0000256" key="2">
    <source>
        <dbReference type="ARBA" id="ARBA00007779"/>
    </source>
</evidence>
<sequence>MAVQLGINLAIAIGVILCFSFLRPRHTLVYAPKYKFSSEEKRPPIVGSGWFDWVRPLLTVSDEFLIERIGFDAVMFIRFVRVLRKLLLIMSVIGIFALIPINIVATARTGNLPTGPSIDFLSISSINYLNGKMRPDPDTRWYWSPFAATWLFSIIIAYYMYRSSCDYVNMRQQYFRHPAKRASANSLLISNVPEDKRSDEKLKQWLETKSLPYPIQEAMIGHHSDQLTKLTKEHEEAVRNLEDTLSYYLNDGKSVKAKRPTVRVGGFLGIGGKKKDAIDYYTEKVNETEEEINKLRRTNTKTTNYGWVSFERIEWAHKTNRALARQINVQLSPTPQDLIWSNLPLSNKARQAKRWMGRGLYWVFVFAWMIPVGALSATSNLMNLIRFIPDGDVFIDNHQFLMGFMQSYFTPIVMAVFFLVLPYIFRFLSQMQGYRSETTLDRKVLLKLYAFFIINNFLLFTLASILLSLYGQIQALILNGTLPNDEKISDYVMQLAKNISDVSNFWINYVCIKGLGITMDLAQIMPLLMITLKKLITRPSPRKLREMAQPTVFDYPQNYNLLLFFFTISLVYSAIAPLVLPFALLYFAVATMVYKYLLMYINVTKIESGGKMWPVLFQTVMSSVVLFQVIMIVVLNLKGGSLQSYLLIPLPFFTLAYQYFYARRLHVLGSFLIGSGDNLPPLPKKSKDDLFHKFRDPALHGKLSTPMVHDDVKHLLSKVYHQKQNQEDQQKQHKQNKQQHSRQHHNIPGTEVIEMAQQFGKKLRDELDLKEDNGFCHGPDQRRMTVLGLDNGQQLKFCSVTEKEVEEPDKEANREEDEEEKEEIMDNDKQKQPHQLLLRRQTTQSDFDDDQRGLVQDNHVEKYWQQNHDGYVSSPSIDHSGFATALGPSSTILEQDETRVSRSLTPIPQQRQSRLQLPENGTQDDSLLLSVLGASALAAGSGEATNNHLRAPGQERNVTSEYIEMYESWPTQQRNSSDDLGSHEVESKQHAIRPLSLDEFGDTPMKRRQSAPLLREYAMAKTLMTVADQGEQVLALTSHRRQSMPSGLASQPEETNALDHLKRRLSAPSFKAYEQHATRSVNRSSLEPIVDTNVTLQRSRTMPVHRRREASSQFVSKQQEDLEDIVQETNGTAQGKAFQSMLRRNSWTEKTINPFSDEYGEFEDEEQEMGSGGGNGEGRVGGSSGRRKSGSSNHSRLRRSQTLPSGNERLSSQDYRITYYENALNESFESPSLLDLPRQRLSSSSSLEYFRRQYQNTQQDRIPAQIQGQRRP</sequence>
<feature type="transmembrane region" description="Helical" evidence="9">
    <location>
        <begin position="559"/>
        <end position="578"/>
    </location>
</feature>
<dbReference type="Pfam" id="PF14703">
    <property type="entry name" value="PHM7_cyt"/>
    <property type="match status" value="1"/>
</dbReference>
<feature type="compositionally biased region" description="Polar residues" evidence="8">
    <location>
        <begin position="901"/>
        <end position="920"/>
    </location>
</feature>
<reference evidence="13" key="1">
    <citation type="submission" date="2020-01" db="EMBL/GenBank/DDBJ databases">
        <title>Genome Sequencing of Three Apophysomyces-Like Fungal Strains Confirms a Novel Fungal Genus in the Mucoromycota with divergent Burkholderia-like Endosymbiotic Bacteria.</title>
        <authorList>
            <person name="Stajich J.E."/>
            <person name="Macias A.M."/>
            <person name="Carter-House D."/>
            <person name="Lovett B."/>
            <person name="Kasson L.R."/>
            <person name="Berry K."/>
            <person name="Grigoriev I."/>
            <person name="Chang Y."/>
            <person name="Spatafora J."/>
            <person name="Kasson M.T."/>
        </authorList>
    </citation>
    <scope>NUCLEOTIDE SEQUENCE</scope>
    <source>
        <strain evidence="13">NRRL A-21654</strain>
    </source>
</reference>
<feature type="transmembrane region" description="Helical" evidence="9">
    <location>
        <begin position="408"/>
        <end position="428"/>
    </location>
</feature>
<evidence type="ECO:0000256" key="5">
    <source>
        <dbReference type="ARBA" id="ARBA00022989"/>
    </source>
</evidence>
<feature type="region of interest" description="Disordered" evidence="8">
    <location>
        <begin position="722"/>
        <end position="750"/>
    </location>
</feature>
<dbReference type="AlphaFoldDB" id="A0A8H7BQ28"/>
<feature type="transmembrane region" description="Helical" evidence="9">
    <location>
        <begin position="6"/>
        <end position="22"/>
    </location>
</feature>
<dbReference type="Pfam" id="PF02714">
    <property type="entry name" value="RSN1_7TM"/>
    <property type="match status" value="1"/>
</dbReference>
<dbReference type="PANTHER" id="PTHR13018">
    <property type="entry name" value="PROBABLE MEMBRANE PROTEIN DUF221-RELATED"/>
    <property type="match status" value="1"/>
</dbReference>
<dbReference type="InterPro" id="IPR032880">
    <property type="entry name" value="CSC1/OSCA1-like_N"/>
</dbReference>
<feature type="compositionally biased region" description="Gly residues" evidence="8">
    <location>
        <begin position="1170"/>
        <end position="1184"/>
    </location>
</feature>
<feature type="compositionally biased region" description="Basic residues" evidence="8">
    <location>
        <begin position="1185"/>
        <end position="1199"/>
    </location>
</feature>
<dbReference type="GO" id="GO:0005227">
    <property type="term" value="F:calcium-activated cation channel activity"/>
    <property type="evidence" value="ECO:0007669"/>
    <property type="project" value="InterPro"/>
</dbReference>
<evidence type="ECO:0008006" key="15">
    <source>
        <dbReference type="Google" id="ProtNLM"/>
    </source>
</evidence>
<evidence type="ECO:0000256" key="4">
    <source>
        <dbReference type="ARBA" id="ARBA00022692"/>
    </source>
</evidence>
<feature type="region of interest" description="Disordered" evidence="8">
    <location>
        <begin position="801"/>
        <end position="835"/>
    </location>
</feature>
<evidence type="ECO:0000256" key="6">
    <source>
        <dbReference type="ARBA" id="ARBA00023136"/>
    </source>
</evidence>
<feature type="region of interest" description="Disordered" evidence="8">
    <location>
        <begin position="1100"/>
        <end position="1119"/>
    </location>
</feature>
<feature type="transmembrane region" description="Helical" evidence="9">
    <location>
        <begin position="506"/>
        <end position="532"/>
    </location>
</feature>
<evidence type="ECO:0000313" key="13">
    <source>
        <dbReference type="EMBL" id="KAF7726472.1"/>
    </source>
</evidence>
<evidence type="ECO:0000256" key="9">
    <source>
        <dbReference type="SAM" id="Phobius"/>
    </source>
</evidence>
<evidence type="ECO:0000259" key="11">
    <source>
        <dbReference type="Pfam" id="PF13967"/>
    </source>
</evidence>
<feature type="domain" description="CSC1/OSCA1-like N-terminal transmembrane" evidence="11">
    <location>
        <begin position="3"/>
        <end position="162"/>
    </location>
</feature>
<keyword evidence="3" id="KW-0813">Transport</keyword>
<feature type="domain" description="CSC1/OSCA1-like cytosolic" evidence="12">
    <location>
        <begin position="186"/>
        <end position="342"/>
    </location>
</feature>
<comment type="similarity">
    <text evidence="2">Belongs to the CSC1 (TC 1.A.17) family.</text>
</comment>
<protein>
    <recommendedName>
        <fullName evidence="15">DUF221-domain-containing protein</fullName>
    </recommendedName>
</protein>
<keyword evidence="5 9" id="KW-1133">Transmembrane helix</keyword>
<feature type="region of interest" description="Disordered" evidence="8">
    <location>
        <begin position="970"/>
        <end position="991"/>
    </location>
</feature>
<feature type="transmembrane region" description="Helical" evidence="9">
    <location>
        <begin position="141"/>
        <end position="161"/>
    </location>
</feature>
<name>A0A8H7BQ28_9FUNG</name>
<gene>
    <name evidence="13" type="ORF">EC973_008707</name>
</gene>
<feature type="domain" description="CSC1/OSCA1-like 7TM region" evidence="10">
    <location>
        <begin position="354"/>
        <end position="634"/>
    </location>
</feature>
<proteinExistence type="inferred from homology"/>
<evidence type="ECO:0000259" key="12">
    <source>
        <dbReference type="Pfam" id="PF14703"/>
    </source>
</evidence>
<evidence type="ECO:0000313" key="14">
    <source>
        <dbReference type="Proteomes" id="UP000605846"/>
    </source>
</evidence>
<evidence type="ECO:0000259" key="10">
    <source>
        <dbReference type="Pfam" id="PF02714"/>
    </source>
</evidence>
<dbReference type="Pfam" id="PF13967">
    <property type="entry name" value="RSN1_TM"/>
    <property type="match status" value="1"/>
</dbReference>
<feature type="coiled-coil region" evidence="7">
    <location>
        <begin position="278"/>
        <end position="305"/>
    </location>
</feature>
<dbReference type="EMBL" id="JABAYA010000078">
    <property type="protein sequence ID" value="KAF7726472.1"/>
    <property type="molecule type" value="Genomic_DNA"/>
</dbReference>
<dbReference type="PANTHER" id="PTHR13018:SF149">
    <property type="entry name" value="DOMAIN PROTEIN, PUTATIVE (AFU_ORTHOLOGUE AFUA_3G11660)-RELATED"/>
    <property type="match status" value="1"/>
</dbReference>
<comment type="caution">
    <text evidence="13">The sequence shown here is derived from an EMBL/GenBank/DDBJ whole genome shotgun (WGS) entry which is preliminary data.</text>
</comment>
<evidence type="ECO:0000256" key="7">
    <source>
        <dbReference type="SAM" id="Coils"/>
    </source>
</evidence>
<feature type="region of interest" description="Disordered" evidence="8">
    <location>
        <begin position="1162"/>
        <end position="1213"/>
    </location>
</feature>
<dbReference type="GO" id="GO:0005886">
    <property type="term" value="C:plasma membrane"/>
    <property type="evidence" value="ECO:0007669"/>
    <property type="project" value="TreeGrafter"/>
</dbReference>
<dbReference type="InterPro" id="IPR027815">
    <property type="entry name" value="CSC1/OSCA1-like_cyt"/>
</dbReference>
<keyword evidence="4 9" id="KW-0812">Transmembrane</keyword>